<protein>
    <submittedName>
        <fullName evidence="1">Nitrate/nitrite sensor protein narX</fullName>
        <ecNumber evidence="1">2.7.13.3</ecNumber>
    </submittedName>
</protein>
<evidence type="ECO:0000313" key="1">
    <source>
        <dbReference type="EMBL" id="VFS73994.1"/>
    </source>
</evidence>
<sequence>MSAELAESYASLEKRVQEKTAGLSKRMPFSPSYGRPTAACTPAYRCANVSPRF</sequence>
<gene>
    <name evidence="1" type="primary">narX_1</name>
    <name evidence="1" type="ORF">NCTC12993_05056</name>
</gene>
<evidence type="ECO:0000313" key="2">
    <source>
        <dbReference type="Proteomes" id="UP000401081"/>
    </source>
</evidence>
<dbReference type="EMBL" id="CAADJD010000022">
    <property type="protein sequence ID" value="VFS73994.1"/>
    <property type="molecule type" value="Genomic_DNA"/>
</dbReference>
<name>A0A485BLS3_KLUCR</name>
<proteinExistence type="predicted"/>
<accession>A0A485BLS3</accession>
<dbReference type="AlphaFoldDB" id="A0A485BLS3"/>
<dbReference type="GO" id="GO:0004673">
    <property type="term" value="F:protein histidine kinase activity"/>
    <property type="evidence" value="ECO:0007669"/>
    <property type="project" value="UniProtKB-EC"/>
</dbReference>
<dbReference type="EC" id="2.7.13.3" evidence="1"/>
<keyword evidence="2" id="KW-1185">Reference proteome</keyword>
<reference evidence="1 2" key="1">
    <citation type="submission" date="2019-03" db="EMBL/GenBank/DDBJ databases">
        <authorList>
            <consortium name="Pathogen Informatics"/>
        </authorList>
    </citation>
    <scope>NUCLEOTIDE SEQUENCE [LARGE SCALE GENOMIC DNA]</scope>
    <source>
        <strain evidence="1 2">NCTC12993</strain>
    </source>
</reference>
<dbReference type="Proteomes" id="UP000401081">
    <property type="component" value="Unassembled WGS sequence"/>
</dbReference>
<organism evidence="1 2">
    <name type="scientific">Kluyvera cryocrescens</name>
    <name type="common">Kluyvera citrophila</name>
    <dbReference type="NCBI Taxonomy" id="580"/>
    <lineage>
        <taxon>Bacteria</taxon>
        <taxon>Pseudomonadati</taxon>
        <taxon>Pseudomonadota</taxon>
        <taxon>Gammaproteobacteria</taxon>
        <taxon>Enterobacterales</taxon>
        <taxon>Enterobacteriaceae</taxon>
        <taxon>Kluyvera</taxon>
    </lineage>
</organism>
<keyword evidence="1" id="KW-0808">Transferase</keyword>